<sequence>MITKEQVEHVAHLARLEIGEDEIDDFTNKLDAIIGYAEQLNELDTTNVEPTTHVIDIRNVLREDENKPSIEREQALGNAPESEDGQVKVPSVLD</sequence>
<dbReference type="InterPro" id="IPR036113">
    <property type="entry name" value="Asp/Glu-ADT_sf_sub_c"/>
</dbReference>
<evidence type="ECO:0000256" key="6">
    <source>
        <dbReference type="HAMAP-Rule" id="MF_00122"/>
    </source>
</evidence>
<dbReference type="HAMAP" id="MF_00122">
    <property type="entry name" value="GatC"/>
    <property type="match status" value="1"/>
</dbReference>
<dbReference type="GO" id="GO:0070681">
    <property type="term" value="P:glutaminyl-tRNAGln biosynthesis via transamidation"/>
    <property type="evidence" value="ECO:0007669"/>
    <property type="project" value="TreeGrafter"/>
</dbReference>
<dbReference type="PANTHER" id="PTHR15004">
    <property type="entry name" value="GLUTAMYL-TRNA(GLN) AMIDOTRANSFERASE SUBUNIT C, MITOCHONDRIAL"/>
    <property type="match status" value="1"/>
</dbReference>
<keyword evidence="8" id="KW-0808">Transferase</keyword>
<organism evidence="8 9">
    <name type="scientific">Salsuginibacillus halophilus</name>
    <dbReference type="NCBI Taxonomy" id="517424"/>
    <lineage>
        <taxon>Bacteria</taxon>
        <taxon>Bacillati</taxon>
        <taxon>Bacillota</taxon>
        <taxon>Bacilli</taxon>
        <taxon>Bacillales</taxon>
        <taxon>Bacillaceae</taxon>
        <taxon>Salsuginibacillus</taxon>
    </lineage>
</organism>
<keyword evidence="6" id="KW-0067">ATP-binding</keyword>
<keyword evidence="9" id="KW-1185">Reference proteome</keyword>
<dbReference type="GO" id="GO:0006412">
    <property type="term" value="P:translation"/>
    <property type="evidence" value="ECO:0007669"/>
    <property type="project" value="UniProtKB-UniRule"/>
</dbReference>
<dbReference type="GO" id="GO:0016740">
    <property type="term" value="F:transferase activity"/>
    <property type="evidence" value="ECO:0007669"/>
    <property type="project" value="UniProtKB-KW"/>
</dbReference>
<feature type="compositionally biased region" description="Basic and acidic residues" evidence="7">
    <location>
        <begin position="65"/>
        <end position="74"/>
    </location>
</feature>
<keyword evidence="6" id="KW-0648">Protein biosynthesis</keyword>
<comment type="catalytic activity">
    <reaction evidence="5 6">
        <text>L-glutamyl-tRNA(Gln) + L-glutamine + ATP + H2O = L-glutaminyl-tRNA(Gln) + L-glutamate + ADP + phosphate + H(+)</text>
        <dbReference type="Rhea" id="RHEA:17521"/>
        <dbReference type="Rhea" id="RHEA-COMP:9681"/>
        <dbReference type="Rhea" id="RHEA-COMP:9684"/>
        <dbReference type="ChEBI" id="CHEBI:15377"/>
        <dbReference type="ChEBI" id="CHEBI:15378"/>
        <dbReference type="ChEBI" id="CHEBI:29985"/>
        <dbReference type="ChEBI" id="CHEBI:30616"/>
        <dbReference type="ChEBI" id="CHEBI:43474"/>
        <dbReference type="ChEBI" id="CHEBI:58359"/>
        <dbReference type="ChEBI" id="CHEBI:78520"/>
        <dbReference type="ChEBI" id="CHEBI:78521"/>
        <dbReference type="ChEBI" id="CHEBI:456216"/>
    </reaction>
</comment>
<dbReference type="OrthoDB" id="9813938at2"/>
<dbReference type="GO" id="GO:0006450">
    <property type="term" value="P:regulation of translational fidelity"/>
    <property type="evidence" value="ECO:0007669"/>
    <property type="project" value="InterPro"/>
</dbReference>
<proteinExistence type="inferred from homology"/>
<keyword evidence="6" id="KW-0547">Nucleotide-binding</keyword>
<comment type="function">
    <text evidence="3 6">Allows the formation of correctly charged Asn-tRNA(Asn) or Gln-tRNA(Gln) through the transamidation of misacylated Asp-tRNA(Asn) or Glu-tRNA(Gln) in organisms which lack either or both of asparaginyl-tRNA or glutaminyl-tRNA synthetases. The reaction takes place in the presence of glutamine and ATP through an activated phospho-Asp-tRNA(Asn) or phospho-Glu-tRNA(Gln).</text>
</comment>
<dbReference type="AlphaFoldDB" id="A0A2P8HLF9"/>
<reference evidence="8 9" key="1">
    <citation type="submission" date="2018-03" db="EMBL/GenBank/DDBJ databases">
        <title>Genomic Encyclopedia of Type Strains, Phase III (KMG-III): the genomes of soil and plant-associated and newly described type strains.</title>
        <authorList>
            <person name="Whitman W."/>
        </authorList>
    </citation>
    <scope>NUCLEOTIDE SEQUENCE [LARGE SCALE GENOMIC DNA]</scope>
    <source>
        <strain evidence="8 9">CGMCC 1.07653</strain>
    </source>
</reference>
<dbReference type="EC" id="6.3.5.-" evidence="6"/>
<dbReference type="Pfam" id="PF02686">
    <property type="entry name" value="GatC"/>
    <property type="match status" value="1"/>
</dbReference>
<dbReference type="Gene3D" id="1.10.20.60">
    <property type="entry name" value="Glu-tRNAGln amidotransferase C subunit, N-terminal domain"/>
    <property type="match status" value="1"/>
</dbReference>
<dbReference type="GO" id="GO:0050566">
    <property type="term" value="F:asparaginyl-tRNA synthase (glutamine-hydrolyzing) activity"/>
    <property type="evidence" value="ECO:0007669"/>
    <property type="project" value="RHEA"/>
</dbReference>
<dbReference type="Proteomes" id="UP000242310">
    <property type="component" value="Unassembled WGS sequence"/>
</dbReference>
<evidence type="ECO:0000313" key="8">
    <source>
        <dbReference type="EMBL" id="PSL47056.1"/>
    </source>
</evidence>
<evidence type="ECO:0000256" key="4">
    <source>
        <dbReference type="ARBA" id="ARBA00047380"/>
    </source>
</evidence>
<dbReference type="SUPFAM" id="SSF141000">
    <property type="entry name" value="Glu-tRNAGln amidotransferase C subunit"/>
    <property type="match status" value="1"/>
</dbReference>
<accession>A0A2P8HLF9</accession>
<dbReference type="NCBIfam" id="TIGR00135">
    <property type="entry name" value="gatC"/>
    <property type="match status" value="1"/>
</dbReference>
<comment type="subunit">
    <text evidence="2 6">Heterotrimer of A, B and C subunits.</text>
</comment>
<feature type="region of interest" description="Disordered" evidence="7">
    <location>
        <begin position="65"/>
        <end position="94"/>
    </location>
</feature>
<name>A0A2P8HLF9_9BACI</name>
<gene>
    <name evidence="6" type="primary">gatC</name>
    <name evidence="8" type="ORF">B0H94_105212</name>
</gene>
<evidence type="ECO:0000256" key="2">
    <source>
        <dbReference type="ARBA" id="ARBA00011123"/>
    </source>
</evidence>
<evidence type="ECO:0000256" key="7">
    <source>
        <dbReference type="SAM" id="MobiDB-lite"/>
    </source>
</evidence>
<comment type="catalytic activity">
    <reaction evidence="4 6">
        <text>L-aspartyl-tRNA(Asn) + L-glutamine + ATP + H2O = L-asparaginyl-tRNA(Asn) + L-glutamate + ADP + phosphate + 2 H(+)</text>
        <dbReference type="Rhea" id="RHEA:14513"/>
        <dbReference type="Rhea" id="RHEA-COMP:9674"/>
        <dbReference type="Rhea" id="RHEA-COMP:9677"/>
        <dbReference type="ChEBI" id="CHEBI:15377"/>
        <dbReference type="ChEBI" id="CHEBI:15378"/>
        <dbReference type="ChEBI" id="CHEBI:29985"/>
        <dbReference type="ChEBI" id="CHEBI:30616"/>
        <dbReference type="ChEBI" id="CHEBI:43474"/>
        <dbReference type="ChEBI" id="CHEBI:58359"/>
        <dbReference type="ChEBI" id="CHEBI:78515"/>
        <dbReference type="ChEBI" id="CHEBI:78516"/>
        <dbReference type="ChEBI" id="CHEBI:456216"/>
    </reaction>
</comment>
<keyword evidence="6" id="KW-0436">Ligase</keyword>
<protein>
    <recommendedName>
        <fullName evidence="6">Aspartyl/glutamyl-tRNA(Asn/Gln) amidotransferase subunit C</fullName>
        <shortName evidence="6">Asp/Glu-ADT subunit C</shortName>
        <ecNumber evidence="6">6.3.5.-</ecNumber>
    </recommendedName>
</protein>
<evidence type="ECO:0000313" key="9">
    <source>
        <dbReference type="Proteomes" id="UP000242310"/>
    </source>
</evidence>
<evidence type="ECO:0000256" key="5">
    <source>
        <dbReference type="ARBA" id="ARBA00047913"/>
    </source>
</evidence>
<dbReference type="RefSeq" id="WP_106588372.1">
    <property type="nucleotide sequence ID" value="NZ_PYAV01000005.1"/>
</dbReference>
<evidence type="ECO:0000256" key="1">
    <source>
        <dbReference type="ARBA" id="ARBA00010757"/>
    </source>
</evidence>
<dbReference type="EMBL" id="PYAV01000005">
    <property type="protein sequence ID" value="PSL47056.1"/>
    <property type="molecule type" value="Genomic_DNA"/>
</dbReference>
<comment type="similarity">
    <text evidence="1 6">Belongs to the GatC family.</text>
</comment>
<dbReference type="InterPro" id="IPR003837">
    <property type="entry name" value="GatC"/>
</dbReference>
<dbReference type="GO" id="GO:0005524">
    <property type="term" value="F:ATP binding"/>
    <property type="evidence" value="ECO:0007669"/>
    <property type="project" value="UniProtKB-KW"/>
</dbReference>
<comment type="caution">
    <text evidence="8">The sequence shown here is derived from an EMBL/GenBank/DDBJ whole genome shotgun (WGS) entry which is preliminary data.</text>
</comment>
<dbReference type="PANTHER" id="PTHR15004:SF0">
    <property type="entry name" value="GLUTAMYL-TRNA(GLN) AMIDOTRANSFERASE SUBUNIT C, MITOCHONDRIAL"/>
    <property type="match status" value="1"/>
</dbReference>
<dbReference type="GO" id="GO:0050567">
    <property type="term" value="F:glutaminyl-tRNA synthase (glutamine-hydrolyzing) activity"/>
    <property type="evidence" value="ECO:0007669"/>
    <property type="project" value="UniProtKB-UniRule"/>
</dbReference>
<evidence type="ECO:0000256" key="3">
    <source>
        <dbReference type="ARBA" id="ARBA00024799"/>
    </source>
</evidence>